<dbReference type="GO" id="GO:0042597">
    <property type="term" value="C:periplasmic space"/>
    <property type="evidence" value="ECO:0007669"/>
    <property type="project" value="UniProtKB-SubCell"/>
</dbReference>
<organism evidence="5 6">
    <name type="scientific">Echinicola pacifica</name>
    <dbReference type="NCBI Taxonomy" id="346377"/>
    <lineage>
        <taxon>Bacteria</taxon>
        <taxon>Pseudomonadati</taxon>
        <taxon>Bacteroidota</taxon>
        <taxon>Cytophagia</taxon>
        <taxon>Cytophagales</taxon>
        <taxon>Cyclobacteriaceae</taxon>
        <taxon>Echinicola</taxon>
    </lineage>
</organism>
<reference evidence="5" key="1">
    <citation type="journal article" date="2014" name="Int. J. Syst. Evol. Microbiol.">
        <title>Complete genome sequence of Corynebacterium casei LMG S-19264T (=DSM 44701T), isolated from a smear-ripened cheese.</title>
        <authorList>
            <consortium name="US DOE Joint Genome Institute (JGI-PGF)"/>
            <person name="Walter F."/>
            <person name="Albersmeier A."/>
            <person name="Kalinowski J."/>
            <person name="Ruckert C."/>
        </authorList>
    </citation>
    <scope>NUCLEOTIDE SEQUENCE</scope>
    <source>
        <strain evidence="5">KCTC 12368</strain>
    </source>
</reference>
<dbReference type="Proteomes" id="UP000619457">
    <property type="component" value="Unassembled WGS sequence"/>
</dbReference>
<dbReference type="EMBL" id="BMWX01000001">
    <property type="protein sequence ID" value="GGZ14477.1"/>
    <property type="molecule type" value="Genomic_DNA"/>
</dbReference>
<evidence type="ECO:0000256" key="2">
    <source>
        <dbReference type="ARBA" id="ARBA00010742"/>
    </source>
</evidence>
<dbReference type="Gene3D" id="3.40.190.10">
    <property type="entry name" value="Periplasmic binding protein-like II"/>
    <property type="match status" value="2"/>
</dbReference>
<dbReference type="AlphaFoldDB" id="A0A918PM53"/>
<comment type="similarity">
    <text evidence="2">Belongs to the bacterial solute-binding protein SsuA/TauA family.</text>
</comment>
<proteinExistence type="inferred from homology"/>
<dbReference type="InterPro" id="IPR054364">
    <property type="entry name" value="Ca3427-like_PBP2"/>
</dbReference>
<name>A0A918PM53_9BACT</name>
<reference evidence="5" key="2">
    <citation type="submission" date="2020-09" db="EMBL/GenBank/DDBJ databases">
        <authorList>
            <person name="Sun Q."/>
            <person name="Kim S."/>
        </authorList>
    </citation>
    <scope>NUCLEOTIDE SEQUENCE</scope>
    <source>
        <strain evidence="5">KCTC 12368</strain>
    </source>
</reference>
<gene>
    <name evidence="5" type="ORF">GCM10007049_02930</name>
</gene>
<protein>
    <submittedName>
        <fullName evidence="5">ABC transporter substrate-binding protein</fullName>
    </submittedName>
</protein>
<accession>A0A918PM53</accession>
<keyword evidence="6" id="KW-1185">Reference proteome</keyword>
<evidence type="ECO:0000313" key="6">
    <source>
        <dbReference type="Proteomes" id="UP000619457"/>
    </source>
</evidence>
<evidence type="ECO:0000259" key="4">
    <source>
        <dbReference type="Pfam" id="PF22384"/>
    </source>
</evidence>
<feature type="domain" description="Ca3427-like PBP 2" evidence="4">
    <location>
        <begin position="94"/>
        <end position="178"/>
    </location>
</feature>
<evidence type="ECO:0000256" key="3">
    <source>
        <dbReference type="ARBA" id="ARBA00022729"/>
    </source>
</evidence>
<dbReference type="RefSeq" id="WP_018474472.1">
    <property type="nucleotide sequence ID" value="NZ_BMWX01000001.1"/>
</dbReference>
<dbReference type="PANTHER" id="PTHR30024:SF47">
    <property type="entry name" value="TAURINE-BINDING PERIPLASMIC PROTEIN"/>
    <property type="match status" value="1"/>
</dbReference>
<comment type="caution">
    <text evidence="5">The sequence shown here is derived from an EMBL/GenBank/DDBJ whole genome shotgun (WGS) entry which is preliminary data.</text>
</comment>
<evidence type="ECO:0000256" key="1">
    <source>
        <dbReference type="ARBA" id="ARBA00004418"/>
    </source>
</evidence>
<dbReference type="Pfam" id="PF22384">
    <property type="entry name" value="PBP2_Ca3427_like"/>
    <property type="match status" value="1"/>
</dbReference>
<sequence>MKKIRIIGVPEHFNYPWIRLVEKQAIPGYELEWTNESRGSGAMNKALREDEADIAIILTESYIKDKIEGNPGLMIGYHVRSPLTWGIHVPAQSAVQTVEDLRGKPFLISRYGSGSHLMAFVLAQKHNWEGQELKFEVVGNMDGALDSFKDQEAKAFLWEKYTTKPLVDQGHFRRVGEIPTPWPCFAIIAQQKLVNEQPEVLQMVLKELYKESKAISSLPELSSLLSEQYQIQQADIEAWLLQTQWAESSEVSRESLSNTVDTLFDLGLISEKISAEDLVSTTLVSLK</sequence>
<dbReference type="PANTHER" id="PTHR30024">
    <property type="entry name" value="ALIPHATIC SULFONATES-BINDING PROTEIN-RELATED"/>
    <property type="match status" value="1"/>
</dbReference>
<comment type="subcellular location">
    <subcellularLocation>
        <location evidence="1">Periplasm</location>
    </subcellularLocation>
</comment>
<evidence type="ECO:0000313" key="5">
    <source>
        <dbReference type="EMBL" id="GGZ14477.1"/>
    </source>
</evidence>
<dbReference type="SUPFAM" id="SSF53850">
    <property type="entry name" value="Periplasmic binding protein-like II"/>
    <property type="match status" value="1"/>
</dbReference>
<keyword evidence="3" id="KW-0732">Signal</keyword>